<dbReference type="RefSeq" id="WP_251681470.1">
    <property type="nucleotide sequence ID" value="NZ_CP162630.1"/>
</dbReference>
<gene>
    <name evidence="9" type="ORF">OIH86_19705</name>
</gene>
<evidence type="ECO:0000256" key="6">
    <source>
        <dbReference type="ARBA" id="ARBA00023136"/>
    </source>
</evidence>
<keyword evidence="3" id="KW-1003">Cell membrane</keyword>
<evidence type="ECO:0000256" key="5">
    <source>
        <dbReference type="ARBA" id="ARBA00022989"/>
    </source>
</evidence>
<dbReference type="EMBL" id="JAOYEY010000048">
    <property type="protein sequence ID" value="MCV9887874.1"/>
    <property type="molecule type" value="Genomic_DNA"/>
</dbReference>
<feature type="transmembrane region" description="Helical" evidence="7">
    <location>
        <begin position="180"/>
        <end position="200"/>
    </location>
</feature>
<evidence type="ECO:0000256" key="1">
    <source>
        <dbReference type="ARBA" id="ARBA00004651"/>
    </source>
</evidence>
<evidence type="ECO:0000256" key="2">
    <source>
        <dbReference type="ARBA" id="ARBA00022448"/>
    </source>
</evidence>
<dbReference type="SUPFAM" id="SSF161098">
    <property type="entry name" value="MetI-like"/>
    <property type="match status" value="1"/>
</dbReference>
<evidence type="ECO:0000256" key="4">
    <source>
        <dbReference type="ARBA" id="ARBA00022692"/>
    </source>
</evidence>
<evidence type="ECO:0000256" key="3">
    <source>
        <dbReference type="ARBA" id="ARBA00022475"/>
    </source>
</evidence>
<dbReference type="Gene3D" id="1.10.3720.10">
    <property type="entry name" value="MetI-like"/>
    <property type="match status" value="1"/>
</dbReference>
<sequence>MTIRLKRIRDFSIAMFLLVIVWYSYVHLFSVPNYILPSPIEVMNEFLKMFVSNDIIFHFSVTFLEVLIGFALGTLLGICMGLIVGHFKIIEEAIMPYILVAQTAPKIALAPLFVIWFGLGLLSKVVLIISMVFFPVMLGTLLGLRSISYNLKCLVKITGLNFWQSFIHVKLPHSLPHIFSGLRIGMIQAVIAAIVAEWISGQNGLGFLLVFNSTTYNSEGLFATIVYTIILGIIYYQIVNVFENKLLFWHDSKIVKTK</sequence>
<dbReference type="PANTHER" id="PTHR30151">
    <property type="entry name" value="ALKANE SULFONATE ABC TRANSPORTER-RELATED, MEMBRANE SUBUNIT"/>
    <property type="match status" value="1"/>
</dbReference>
<comment type="subcellular location">
    <subcellularLocation>
        <location evidence="1 7">Cell membrane</location>
        <topology evidence="1 7">Multi-pass membrane protein</topology>
    </subcellularLocation>
</comment>
<protein>
    <submittedName>
        <fullName evidence="9">ABC transporter permease</fullName>
    </submittedName>
</protein>
<proteinExistence type="inferred from homology"/>
<keyword evidence="5 7" id="KW-1133">Transmembrane helix</keyword>
<accession>A0ABT3DLU7</accession>
<feature type="transmembrane region" description="Helical" evidence="7">
    <location>
        <begin position="12"/>
        <end position="35"/>
    </location>
</feature>
<dbReference type="InterPro" id="IPR035906">
    <property type="entry name" value="MetI-like_sf"/>
</dbReference>
<keyword evidence="6 7" id="KW-0472">Membrane</keyword>
<feature type="domain" description="ABC transmembrane type-1" evidence="8">
    <location>
        <begin position="59"/>
        <end position="239"/>
    </location>
</feature>
<keyword evidence="2 7" id="KW-0813">Transport</keyword>
<feature type="transmembrane region" description="Helical" evidence="7">
    <location>
        <begin position="125"/>
        <end position="144"/>
    </location>
</feature>
<feature type="transmembrane region" description="Helical" evidence="7">
    <location>
        <begin position="97"/>
        <end position="119"/>
    </location>
</feature>
<evidence type="ECO:0000256" key="7">
    <source>
        <dbReference type="RuleBase" id="RU363032"/>
    </source>
</evidence>
<comment type="similarity">
    <text evidence="7">Belongs to the binding-protein-dependent transport system permease family.</text>
</comment>
<comment type="caution">
    <text evidence="9">The sequence shown here is derived from an EMBL/GenBank/DDBJ whole genome shotgun (WGS) entry which is preliminary data.</text>
</comment>
<keyword evidence="4 7" id="KW-0812">Transmembrane</keyword>
<dbReference type="CDD" id="cd06261">
    <property type="entry name" value="TM_PBP2"/>
    <property type="match status" value="1"/>
</dbReference>
<dbReference type="PANTHER" id="PTHR30151:SF20">
    <property type="entry name" value="ABC TRANSPORTER PERMEASE PROTEIN HI_0355-RELATED"/>
    <property type="match status" value="1"/>
</dbReference>
<evidence type="ECO:0000313" key="10">
    <source>
        <dbReference type="Proteomes" id="UP001526147"/>
    </source>
</evidence>
<organism evidence="9 10">
    <name type="scientific">Metabacillus halosaccharovorans</name>
    <dbReference type="NCBI Taxonomy" id="930124"/>
    <lineage>
        <taxon>Bacteria</taxon>
        <taxon>Bacillati</taxon>
        <taxon>Bacillota</taxon>
        <taxon>Bacilli</taxon>
        <taxon>Bacillales</taxon>
        <taxon>Bacillaceae</taxon>
        <taxon>Metabacillus</taxon>
    </lineage>
</organism>
<feature type="transmembrane region" description="Helical" evidence="7">
    <location>
        <begin position="55"/>
        <end position="85"/>
    </location>
</feature>
<feature type="transmembrane region" description="Helical" evidence="7">
    <location>
        <begin position="220"/>
        <end position="239"/>
    </location>
</feature>
<evidence type="ECO:0000259" key="8">
    <source>
        <dbReference type="PROSITE" id="PS50928"/>
    </source>
</evidence>
<dbReference type="InterPro" id="IPR000515">
    <property type="entry name" value="MetI-like"/>
</dbReference>
<evidence type="ECO:0000313" key="9">
    <source>
        <dbReference type="EMBL" id="MCV9887874.1"/>
    </source>
</evidence>
<reference evidence="9 10" key="1">
    <citation type="submission" date="2022-10" db="EMBL/GenBank/DDBJ databases">
        <title>Draft genome assembly of moderately radiation resistant bacterium Metabacillus halosaccharovorans.</title>
        <authorList>
            <person name="Pal S."/>
            <person name="Gopinathan A."/>
        </authorList>
    </citation>
    <scope>NUCLEOTIDE SEQUENCE [LARGE SCALE GENOMIC DNA]</scope>
    <source>
        <strain evidence="9 10">VITHBRA001</strain>
    </source>
</reference>
<dbReference type="Pfam" id="PF00528">
    <property type="entry name" value="BPD_transp_1"/>
    <property type="match status" value="1"/>
</dbReference>
<name>A0ABT3DLU7_9BACI</name>
<dbReference type="PROSITE" id="PS50928">
    <property type="entry name" value="ABC_TM1"/>
    <property type="match status" value="1"/>
</dbReference>
<dbReference type="Proteomes" id="UP001526147">
    <property type="component" value="Unassembled WGS sequence"/>
</dbReference>
<keyword evidence="10" id="KW-1185">Reference proteome</keyword>